<evidence type="ECO:0000313" key="3">
    <source>
        <dbReference type="EMBL" id="PRY85128.1"/>
    </source>
</evidence>
<dbReference type="RefSeq" id="WP_106135199.1">
    <property type="nucleotide sequence ID" value="NZ_PVTR01000014.1"/>
</dbReference>
<dbReference type="Pfam" id="PF08327">
    <property type="entry name" value="AHSA1"/>
    <property type="match status" value="2"/>
</dbReference>
<name>A0A2T0WEJ2_9BACT</name>
<dbReference type="Gene3D" id="3.30.530.20">
    <property type="match status" value="2"/>
</dbReference>
<evidence type="ECO:0000259" key="2">
    <source>
        <dbReference type="Pfam" id="PF08327"/>
    </source>
</evidence>
<comment type="similarity">
    <text evidence="1">Belongs to the AHA1 family.</text>
</comment>
<dbReference type="OrthoDB" id="384974at2"/>
<keyword evidence="4" id="KW-1185">Reference proteome</keyword>
<dbReference type="EMBL" id="PVTR01000014">
    <property type="protein sequence ID" value="PRY85128.1"/>
    <property type="molecule type" value="Genomic_DNA"/>
</dbReference>
<sequence>MSIIRISAAIHAPLSLVWKSWTLANHIVNWNFASDSWHCPNAENKLQPDGKFSFRMEAKDGSMGFDFSGKYTEIKEGESISSVLDDGRRVNVKFEQRENFVVVSQEFEAEKDNSEELQKQGWQSILDNFKSYTENLAAKVRMNFEILIEAPIEKVYETMLSEDTYTQWTYAFYPGSFYRGSWEEGEKILFIATDSEGNEGGMVARVKKSIPNEIVSLEHYGILDKGEEITEGPEISIWSGALEEYRFESVEGGTLLKIITDTNGEYHEYFEVTWPKALESLKSICEN</sequence>
<evidence type="ECO:0000313" key="4">
    <source>
        <dbReference type="Proteomes" id="UP000238157"/>
    </source>
</evidence>
<reference evidence="3 4" key="1">
    <citation type="submission" date="2018-03" db="EMBL/GenBank/DDBJ databases">
        <title>Genomic Encyclopedia of Archaeal and Bacterial Type Strains, Phase II (KMG-II): from individual species to whole genera.</title>
        <authorList>
            <person name="Goeker M."/>
        </authorList>
    </citation>
    <scope>NUCLEOTIDE SEQUENCE [LARGE SCALE GENOMIC DNA]</scope>
    <source>
        <strain evidence="3 4">DSM 27929</strain>
    </source>
</reference>
<feature type="domain" description="Activator of Hsp90 ATPase homologue 1/2-like C-terminal" evidence="2">
    <location>
        <begin position="12"/>
        <end position="133"/>
    </location>
</feature>
<protein>
    <submittedName>
        <fullName evidence="3">Uncharacterized protein YndB with AHSA1/START domain</fullName>
    </submittedName>
</protein>
<dbReference type="CDD" id="cd07814">
    <property type="entry name" value="SRPBCC_CalC_Aha1-like"/>
    <property type="match status" value="1"/>
</dbReference>
<organism evidence="3 4">
    <name type="scientific">Mongoliibacter ruber</name>
    <dbReference type="NCBI Taxonomy" id="1750599"/>
    <lineage>
        <taxon>Bacteria</taxon>
        <taxon>Pseudomonadati</taxon>
        <taxon>Bacteroidota</taxon>
        <taxon>Cytophagia</taxon>
        <taxon>Cytophagales</taxon>
        <taxon>Cyclobacteriaceae</taxon>
        <taxon>Mongoliibacter</taxon>
    </lineage>
</organism>
<proteinExistence type="inferred from homology"/>
<dbReference type="SUPFAM" id="SSF55961">
    <property type="entry name" value="Bet v1-like"/>
    <property type="match status" value="2"/>
</dbReference>
<gene>
    <name evidence="3" type="ORF">CLW00_11435</name>
</gene>
<feature type="domain" description="Activator of Hsp90 ATPase homologue 1/2-like C-terminal" evidence="2">
    <location>
        <begin position="150"/>
        <end position="285"/>
    </location>
</feature>
<dbReference type="InterPro" id="IPR023393">
    <property type="entry name" value="START-like_dom_sf"/>
</dbReference>
<comment type="caution">
    <text evidence="3">The sequence shown here is derived from an EMBL/GenBank/DDBJ whole genome shotgun (WGS) entry which is preliminary data.</text>
</comment>
<dbReference type="AlphaFoldDB" id="A0A2T0WEJ2"/>
<dbReference type="InterPro" id="IPR013538">
    <property type="entry name" value="ASHA1/2-like_C"/>
</dbReference>
<accession>A0A2T0WEJ2</accession>
<dbReference type="Proteomes" id="UP000238157">
    <property type="component" value="Unassembled WGS sequence"/>
</dbReference>
<evidence type="ECO:0000256" key="1">
    <source>
        <dbReference type="ARBA" id="ARBA00006817"/>
    </source>
</evidence>